<dbReference type="InterPro" id="IPR011990">
    <property type="entry name" value="TPR-like_helical_dom_sf"/>
</dbReference>
<dbReference type="Pfam" id="PF01535">
    <property type="entry name" value="PPR"/>
    <property type="match status" value="1"/>
</dbReference>
<feature type="repeat" description="PPR" evidence="3">
    <location>
        <begin position="39"/>
        <end position="73"/>
    </location>
</feature>
<evidence type="ECO:0008006" key="6">
    <source>
        <dbReference type="Google" id="ProtNLM"/>
    </source>
</evidence>
<evidence type="ECO:0000256" key="1">
    <source>
        <dbReference type="ARBA" id="ARBA00007626"/>
    </source>
</evidence>
<gene>
    <name evidence="4" type="ORF">QVD17_13195</name>
</gene>
<dbReference type="PROSITE" id="PS51375">
    <property type="entry name" value="PPR"/>
    <property type="match status" value="3"/>
</dbReference>
<accession>A0AAD8P3A4</accession>
<evidence type="ECO:0000256" key="3">
    <source>
        <dbReference type="PROSITE-ProRule" id="PRU00708"/>
    </source>
</evidence>
<dbReference type="NCBIfam" id="TIGR00756">
    <property type="entry name" value="PPR"/>
    <property type="match status" value="4"/>
</dbReference>
<comment type="caution">
    <text evidence="4">The sequence shown here is derived from an EMBL/GenBank/DDBJ whole genome shotgun (WGS) entry which is preliminary data.</text>
</comment>
<dbReference type="PANTHER" id="PTHR46128">
    <property type="entry name" value="MITOCHONDRIAL GROUP I INTRON SPLICING FACTOR CCM1"/>
    <property type="match status" value="1"/>
</dbReference>
<dbReference type="Pfam" id="PF12854">
    <property type="entry name" value="PPR_1"/>
    <property type="match status" value="1"/>
</dbReference>
<dbReference type="Gene3D" id="1.25.40.10">
    <property type="entry name" value="Tetratricopeptide repeat domain"/>
    <property type="match status" value="2"/>
</dbReference>
<dbReference type="AlphaFoldDB" id="A0AAD8P3A4"/>
<dbReference type="InterPro" id="IPR002885">
    <property type="entry name" value="PPR_rpt"/>
</dbReference>
<sequence>MVLHKGYSLDHVITYTSLINWLCNLGHWDEVRKMLKEMDVQTHFVLVDAFCKEGKLEEAEDVMNIMVEVGKVPDRVTYKSLIDSYCQRGDLIKAIAIVDSMVSRNILPNGVTFNIVNNGHCKSLNIKKAMLMFDEMTKKGLKLKVVTEIIMRQGLLQVGNQEVVARLRSKCEVPDEHIARMDLGY</sequence>
<feature type="repeat" description="PPR" evidence="3">
    <location>
        <begin position="74"/>
        <end position="108"/>
    </location>
</feature>
<dbReference type="EMBL" id="JAUHHV010000003">
    <property type="protein sequence ID" value="KAK1430457.1"/>
    <property type="molecule type" value="Genomic_DNA"/>
</dbReference>
<keyword evidence="5" id="KW-1185">Reference proteome</keyword>
<proteinExistence type="inferred from homology"/>
<reference evidence="4" key="1">
    <citation type="journal article" date="2023" name="bioRxiv">
        <title>Improved chromosome-level genome assembly for marigold (Tagetes erecta).</title>
        <authorList>
            <person name="Jiang F."/>
            <person name="Yuan L."/>
            <person name="Wang S."/>
            <person name="Wang H."/>
            <person name="Xu D."/>
            <person name="Wang A."/>
            <person name="Fan W."/>
        </authorList>
    </citation>
    <scope>NUCLEOTIDE SEQUENCE</scope>
    <source>
        <strain evidence="4">WSJ</strain>
        <tissue evidence="4">Leaf</tissue>
    </source>
</reference>
<dbReference type="InterPro" id="IPR050872">
    <property type="entry name" value="PPR_P_subfamily"/>
</dbReference>
<keyword evidence="2" id="KW-0677">Repeat</keyword>
<dbReference type="Pfam" id="PF13041">
    <property type="entry name" value="PPR_2"/>
    <property type="match status" value="1"/>
</dbReference>
<evidence type="ECO:0000313" key="4">
    <source>
        <dbReference type="EMBL" id="KAK1430457.1"/>
    </source>
</evidence>
<evidence type="ECO:0000256" key="2">
    <source>
        <dbReference type="ARBA" id="ARBA00022737"/>
    </source>
</evidence>
<protein>
    <recommendedName>
        <fullName evidence="6">Pentatricopeptide repeat-containing protein</fullName>
    </recommendedName>
</protein>
<name>A0AAD8P3A4_TARER</name>
<comment type="similarity">
    <text evidence="1">Belongs to the PPR family. P subfamily.</text>
</comment>
<feature type="repeat" description="PPR" evidence="3">
    <location>
        <begin position="109"/>
        <end position="143"/>
    </location>
</feature>
<evidence type="ECO:0000313" key="5">
    <source>
        <dbReference type="Proteomes" id="UP001229421"/>
    </source>
</evidence>
<dbReference type="PANTHER" id="PTHR46128:SF358">
    <property type="entry name" value="TETRATRICOPEPTIDE REPEAT (TPR)-LIKE SUPERFAMILY PROTEIN"/>
    <property type="match status" value="1"/>
</dbReference>
<organism evidence="4 5">
    <name type="scientific">Tagetes erecta</name>
    <name type="common">African marigold</name>
    <dbReference type="NCBI Taxonomy" id="13708"/>
    <lineage>
        <taxon>Eukaryota</taxon>
        <taxon>Viridiplantae</taxon>
        <taxon>Streptophyta</taxon>
        <taxon>Embryophyta</taxon>
        <taxon>Tracheophyta</taxon>
        <taxon>Spermatophyta</taxon>
        <taxon>Magnoliopsida</taxon>
        <taxon>eudicotyledons</taxon>
        <taxon>Gunneridae</taxon>
        <taxon>Pentapetalae</taxon>
        <taxon>asterids</taxon>
        <taxon>campanulids</taxon>
        <taxon>Asterales</taxon>
        <taxon>Asteraceae</taxon>
        <taxon>Asteroideae</taxon>
        <taxon>Heliantheae alliance</taxon>
        <taxon>Tageteae</taxon>
        <taxon>Tagetes</taxon>
    </lineage>
</organism>
<dbReference type="Proteomes" id="UP001229421">
    <property type="component" value="Unassembled WGS sequence"/>
</dbReference>